<dbReference type="PANTHER" id="PTHR32282:SF33">
    <property type="entry name" value="PEPTIDOGLYCAN GLYCOSYLTRANSFERASE"/>
    <property type="match status" value="1"/>
</dbReference>
<evidence type="ECO:0000256" key="9">
    <source>
        <dbReference type="ARBA" id="ARBA00022960"/>
    </source>
</evidence>
<dbReference type="Gene3D" id="3.40.710.10">
    <property type="entry name" value="DD-peptidase/beta-lactamase superfamily"/>
    <property type="match status" value="1"/>
</dbReference>
<dbReference type="GO" id="GO:0009252">
    <property type="term" value="P:peptidoglycan biosynthetic process"/>
    <property type="evidence" value="ECO:0007669"/>
    <property type="project" value="UniProtKB-UniPathway"/>
</dbReference>
<reference evidence="19 20" key="1">
    <citation type="journal article" date="2014" name="Nature">
        <title>Sequential evolution of bacterial morphology by co-option of a developmental regulator.</title>
        <authorList>
            <person name="Jiang C."/>
            <person name="Brown P.J."/>
            <person name="Ducret A."/>
            <person name="Brun Y.V."/>
        </authorList>
    </citation>
    <scope>NUCLEOTIDE SEQUENCE [LARGE SCALE GENOMIC DNA]</scope>
    <source>
        <strain evidence="19 20">DSM 16100</strain>
    </source>
</reference>
<evidence type="ECO:0000259" key="17">
    <source>
        <dbReference type="Pfam" id="PF00905"/>
    </source>
</evidence>
<keyword evidence="16" id="KW-0812">Transmembrane</keyword>
<evidence type="ECO:0000256" key="7">
    <source>
        <dbReference type="ARBA" id="ARBA00022679"/>
    </source>
</evidence>
<evidence type="ECO:0000313" key="20">
    <source>
        <dbReference type="Proteomes" id="UP000017837"/>
    </source>
</evidence>
<keyword evidence="11" id="KW-0511">Multifunctional enzyme</keyword>
<dbReference type="GO" id="GO:0030288">
    <property type="term" value="C:outer membrane-bounded periplasmic space"/>
    <property type="evidence" value="ECO:0007669"/>
    <property type="project" value="TreeGrafter"/>
</dbReference>
<feature type="compositionally biased region" description="Gly residues" evidence="15">
    <location>
        <begin position="7"/>
        <end position="19"/>
    </location>
</feature>
<keyword evidence="10" id="KW-0573">Peptidoglycan synthesis</keyword>
<dbReference type="PATRIC" id="fig|1121022.4.peg.1117"/>
<keyword evidence="7" id="KW-0808">Transferase</keyword>
<keyword evidence="4" id="KW-0121">Carboxypeptidase</keyword>
<dbReference type="InterPro" id="IPR050396">
    <property type="entry name" value="Glycosyltr_51/Transpeptidase"/>
</dbReference>
<protein>
    <submittedName>
        <fullName evidence="19">Uncharacterized protein</fullName>
    </submittedName>
</protein>
<keyword evidence="8" id="KW-0378">Hydrolase</keyword>
<keyword evidence="6" id="KW-0328">Glycosyltransferase</keyword>
<dbReference type="EMBL" id="AWGB01000008">
    <property type="protein sequence ID" value="ESQ93378.1"/>
    <property type="molecule type" value="Genomic_DNA"/>
</dbReference>
<evidence type="ECO:0000313" key="19">
    <source>
        <dbReference type="EMBL" id="ESQ93378.1"/>
    </source>
</evidence>
<comment type="similarity">
    <text evidence="2">In the C-terminal section; belongs to the transpeptidase family.</text>
</comment>
<dbReference type="OrthoDB" id="9766909at2"/>
<evidence type="ECO:0000256" key="10">
    <source>
        <dbReference type="ARBA" id="ARBA00022984"/>
    </source>
</evidence>
<evidence type="ECO:0000256" key="15">
    <source>
        <dbReference type="SAM" id="MobiDB-lite"/>
    </source>
</evidence>
<keyword evidence="12" id="KW-0961">Cell wall biogenesis/degradation</keyword>
<evidence type="ECO:0000259" key="18">
    <source>
        <dbReference type="Pfam" id="PF00912"/>
    </source>
</evidence>
<dbReference type="GO" id="GO:0008658">
    <property type="term" value="F:penicillin binding"/>
    <property type="evidence" value="ECO:0007669"/>
    <property type="project" value="InterPro"/>
</dbReference>
<feature type="transmembrane region" description="Helical" evidence="16">
    <location>
        <begin position="33"/>
        <end position="58"/>
    </location>
</feature>
<dbReference type="Proteomes" id="UP000017837">
    <property type="component" value="Unassembled WGS sequence"/>
</dbReference>
<dbReference type="InterPro" id="IPR023346">
    <property type="entry name" value="Lysozyme-like_dom_sf"/>
</dbReference>
<dbReference type="eggNOG" id="COG0744">
    <property type="taxonomic scope" value="Bacteria"/>
</dbReference>
<comment type="catalytic activity">
    <reaction evidence="13">
        <text>Preferential cleavage: (Ac)2-L-Lys-D-Ala-|-D-Ala. Also transpeptidation of peptidyl-alanyl moieties that are N-acyl substituents of D-alanine.</text>
        <dbReference type="EC" id="3.4.16.4"/>
    </reaction>
</comment>
<dbReference type="GO" id="GO:0006508">
    <property type="term" value="P:proteolysis"/>
    <property type="evidence" value="ECO:0007669"/>
    <property type="project" value="UniProtKB-KW"/>
</dbReference>
<keyword evidence="20" id="KW-1185">Reference proteome</keyword>
<dbReference type="InterPro" id="IPR001264">
    <property type="entry name" value="Glyco_trans_51"/>
</dbReference>
<dbReference type="UniPathway" id="UPA00219"/>
<feature type="compositionally biased region" description="Basic and acidic residues" evidence="15">
    <location>
        <begin position="683"/>
        <end position="692"/>
    </location>
</feature>
<feature type="domain" description="Glycosyl transferase family 51" evidence="18">
    <location>
        <begin position="90"/>
        <end position="259"/>
    </location>
</feature>
<dbReference type="SUPFAM" id="SSF56601">
    <property type="entry name" value="beta-lactamase/transpeptidase-like"/>
    <property type="match status" value="1"/>
</dbReference>
<dbReference type="AlphaFoldDB" id="V4RQ76"/>
<dbReference type="GO" id="GO:0008360">
    <property type="term" value="P:regulation of cell shape"/>
    <property type="evidence" value="ECO:0007669"/>
    <property type="project" value="UniProtKB-KW"/>
</dbReference>
<evidence type="ECO:0000256" key="6">
    <source>
        <dbReference type="ARBA" id="ARBA00022676"/>
    </source>
</evidence>
<dbReference type="GO" id="GO:0071555">
    <property type="term" value="P:cell wall organization"/>
    <property type="evidence" value="ECO:0007669"/>
    <property type="project" value="UniProtKB-KW"/>
</dbReference>
<dbReference type="Gene3D" id="1.10.3810.10">
    <property type="entry name" value="Biosynthetic peptidoglycan transglycosylase-like"/>
    <property type="match status" value="1"/>
</dbReference>
<evidence type="ECO:0000256" key="1">
    <source>
        <dbReference type="ARBA" id="ARBA00004752"/>
    </source>
</evidence>
<proteinExistence type="inferred from homology"/>
<evidence type="ECO:0000256" key="14">
    <source>
        <dbReference type="ARBA" id="ARBA00049902"/>
    </source>
</evidence>
<feature type="domain" description="Penicillin-binding protein transpeptidase" evidence="17">
    <location>
        <begin position="346"/>
        <end position="571"/>
    </location>
</feature>
<comment type="similarity">
    <text evidence="3">In the N-terminal section; belongs to the glycosyltransferase 51 family.</text>
</comment>
<comment type="catalytic activity">
    <reaction evidence="14">
        <text>[GlcNAc-(1-&gt;4)-Mur2Ac(oyl-L-Ala-gamma-D-Glu-L-Lys-D-Ala-D-Ala)](n)-di-trans,octa-cis-undecaprenyl diphosphate + beta-D-GlcNAc-(1-&gt;4)-Mur2Ac(oyl-L-Ala-gamma-D-Glu-L-Lys-D-Ala-D-Ala)-di-trans,octa-cis-undecaprenyl diphosphate = [GlcNAc-(1-&gt;4)-Mur2Ac(oyl-L-Ala-gamma-D-Glu-L-Lys-D-Ala-D-Ala)](n+1)-di-trans,octa-cis-undecaprenyl diphosphate + di-trans,octa-cis-undecaprenyl diphosphate + H(+)</text>
        <dbReference type="Rhea" id="RHEA:23708"/>
        <dbReference type="Rhea" id="RHEA-COMP:9602"/>
        <dbReference type="Rhea" id="RHEA-COMP:9603"/>
        <dbReference type="ChEBI" id="CHEBI:15378"/>
        <dbReference type="ChEBI" id="CHEBI:58405"/>
        <dbReference type="ChEBI" id="CHEBI:60033"/>
        <dbReference type="ChEBI" id="CHEBI:78435"/>
        <dbReference type="EC" id="2.4.99.28"/>
    </reaction>
</comment>
<evidence type="ECO:0000256" key="11">
    <source>
        <dbReference type="ARBA" id="ARBA00023268"/>
    </source>
</evidence>
<keyword evidence="9" id="KW-0133">Cell shape</keyword>
<keyword evidence="16" id="KW-0472">Membrane</keyword>
<comment type="pathway">
    <text evidence="1">Cell wall biogenesis; peptidoglycan biosynthesis.</text>
</comment>
<evidence type="ECO:0000256" key="12">
    <source>
        <dbReference type="ARBA" id="ARBA00023316"/>
    </source>
</evidence>
<evidence type="ECO:0000256" key="2">
    <source>
        <dbReference type="ARBA" id="ARBA00007090"/>
    </source>
</evidence>
<dbReference type="STRING" id="1121022.GCA_000376105_00886"/>
<dbReference type="RefSeq" id="WP_018080553.1">
    <property type="nucleotide sequence ID" value="NZ_AQWM01000002.1"/>
</dbReference>
<accession>V4RQ76</accession>
<evidence type="ECO:0000256" key="16">
    <source>
        <dbReference type="SAM" id="Phobius"/>
    </source>
</evidence>
<comment type="caution">
    <text evidence="19">The sequence shown here is derived from an EMBL/GenBank/DDBJ whole genome shotgun (WGS) entry which is preliminary data.</text>
</comment>
<dbReference type="InterPro" id="IPR036950">
    <property type="entry name" value="PBP_transglycosylase"/>
</dbReference>
<dbReference type="SUPFAM" id="SSF53955">
    <property type="entry name" value="Lysozyme-like"/>
    <property type="match status" value="1"/>
</dbReference>
<evidence type="ECO:0000256" key="4">
    <source>
        <dbReference type="ARBA" id="ARBA00022645"/>
    </source>
</evidence>
<evidence type="ECO:0000256" key="3">
    <source>
        <dbReference type="ARBA" id="ARBA00007739"/>
    </source>
</evidence>
<organism evidence="19 20">
    <name type="scientific">Asticcacaulis benevestitus DSM 16100 = ATCC BAA-896</name>
    <dbReference type="NCBI Taxonomy" id="1121022"/>
    <lineage>
        <taxon>Bacteria</taxon>
        <taxon>Pseudomonadati</taxon>
        <taxon>Pseudomonadota</taxon>
        <taxon>Alphaproteobacteria</taxon>
        <taxon>Caulobacterales</taxon>
        <taxon>Caulobacteraceae</taxon>
        <taxon>Asticcacaulis</taxon>
    </lineage>
</organism>
<dbReference type="GO" id="GO:0009002">
    <property type="term" value="F:serine-type D-Ala-D-Ala carboxypeptidase activity"/>
    <property type="evidence" value="ECO:0007669"/>
    <property type="project" value="UniProtKB-EC"/>
</dbReference>
<dbReference type="GO" id="GO:0008955">
    <property type="term" value="F:peptidoglycan glycosyltransferase activity"/>
    <property type="evidence" value="ECO:0007669"/>
    <property type="project" value="UniProtKB-EC"/>
</dbReference>
<name>V4RQ76_9CAUL</name>
<evidence type="ECO:0000256" key="13">
    <source>
        <dbReference type="ARBA" id="ARBA00034000"/>
    </source>
</evidence>
<dbReference type="Pfam" id="PF00905">
    <property type="entry name" value="Transpeptidase"/>
    <property type="match status" value="1"/>
</dbReference>
<evidence type="ECO:0000256" key="8">
    <source>
        <dbReference type="ARBA" id="ARBA00022801"/>
    </source>
</evidence>
<keyword evidence="5" id="KW-0645">Protease</keyword>
<dbReference type="InterPro" id="IPR001460">
    <property type="entry name" value="PCN-bd_Tpept"/>
</dbReference>
<keyword evidence="16" id="KW-1133">Transmembrane helix</keyword>
<dbReference type="PANTHER" id="PTHR32282">
    <property type="entry name" value="BINDING PROTEIN TRANSPEPTIDASE, PUTATIVE-RELATED"/>
    <property type="match status" value="1"/>
</dbReference>
<dbReference type="FunFam" id="1.10.3810.10:FF:000001">
    <property type="entry name" value="Penicillin-binding protein 1A"/>
    <property type="match status" value="1"/>
</dbReference>
<dbReference type="NCBIfam" id="TIGR02074">
    <property type="entry name" value="PBP_1a_fam"/>
    <property type="match status" value="1"/>
</dbReference>
<feature type="region of interest" description="Disordered" evidence="15">
    <location>
        <begin position="660"/>
        <end position="692"/>
    </location>
</feature>
<evidence type="ECO:0000256" key="5">
    <source>
        <dbReference type="ARBA" id="ARBA00022670"/>
    </source>
</evidence>
<dbReference type="Pfam" id="PF00912">
    <property type="entry name" value="Transgly"/>
    <property type="match status" value="1"/>
</dbReference>
<gene>
    <name evidence="19" type="ORF">ABENE_05615</name>
</gene>
<dbReference type="InterPro" id="IPR012338">
    <property type="entry name" value="Beta-lactam/transpept-like"/>
</dbReference>
<feature type="region of interest" description="Disordered" evidence="15">
    <location>
        <begin position="1"/>
        <end position="26"/>
    </location>
</feature>
<sequence>MANGHGPDNGSGGSSGGGRRPGRHSGQRSPLQAIFYWLTIAFIWIAFFGVAFIGFMAIDLPDISSLDQPNKQPSITYLDRSGALVAVRGGSQASAPVKIEELPDYVPLAFVAIEDRRFFTHPGFDPVGMGRAVMRNLTKRKGANLAGGSTITQQLARNLFLSANQNYKRKVQELMIAVWLEHKYTKKEILELYLNRVYFGAGAYGIEAASQRYFNKPAKNLSVGEAAMLAGLMKAPNSYSPLSDQERAGRRALIVLNEMVQSKVITAEQRDEALKQPISVSKTLASAHAQYFIDWLDKDIRSLVDPKNTEDLIVETTLDLPIQTDAERAVKTIMERDVKKGVQQAAVVSVDGEGRIRAMIGGVSYGESQFNRATEAHRQTGSSFKPFVYLTAMEAGYQPTTPVVDEPYSIGDWSPENYTKRYMGLIDLQTALAQSINTVAARLANDVGRDNVANTARRMGLTAKINTDPAMALGTSEATPLEMAQAYIPFSNGGYRATVHGVIRIRTETGKVLYQYRDPGEDGGRVRVVNNPALSNMNLMMRGVMAHGSGAGANIAGYDIAGKTGTTSDYRDAWFDGFTGGFVTIVWVGRDDNTPMKGKVTGGGTPAAIWKTYMTSALKRIQVNAIPEGAPPSGTLTPVAESALQGLLGTQAGMVQASQAANDNGQNGGEAPPIVTMQPIPNPEEKPKKADAVDELFSEAQKKNQ</sequence>